<dbReference type="HOGENOM" id="CLU_1669925_0_0_1"/>
<feature type="region of interest" description="Disordered" evidence="1">
    <location>
        <begin position="1"/>
        <end position="113"/>
    </location>
</feature>
<feature type="compositionally biased region" description="Low complexity" evidence="1">
    <location>
        <begin position="90"/>
        <end position="103"/>
    </location>
</feature>
<dbReference type="EMBL" id="KE652972">
    <property type="protein sequence ID" value="EQL00068.1"/>
    <property type="molecule type" value="Genomic_DNA"/>
</dbReference>
<sequence>MHHRRPGPSRRPGYRRRGTPKRNRSRTALAVNDEHNSTAVNDGHESPAATLSRTPMLGDQPGDVRTAYPERNPGWPKGAEADRPTESHSGPPTLLGPPGKGQLRLSRGPAPEYLLEPGGSPYFHYTSTGGARPSVVKKGASKAFKAIIEILSIGTGLE</sequence>
<dbReference type="AlphaFoldDB" id="T5ADZ5"/>
<proteinExistence type="predicted"/>
<evidence type="ECO:0000256" key="1">
    <source>
        <dbReference type="SAM" id="MobiDB-lite"/>
    </source>
</evidence>
<gene>
    <name evidence="2" type="ORF">OCS_04217</name>
</gene>
<protein>
    <submittedName>
        <fullName evidence="2">Uncharacterized protein</fullName>
    </submittedName>
</protein>
<name>T5ADZ5_OPHSC</name>
<feature type="compositionally biased region" description="Basic residues" evidence="1">
    <location>
        <begin position="1"/>
        <end position="25"/>
    </location>
</feature>
<evidence type="ECO:0000313" key="2">
    <source>
        <dbReference type="EMBL" id="EQL00068.1"/>
    </source>
</evidence>
<evidence type="ECO:0000313" key="3">
    <source>
        <dbReference type="Proteomes" id="UP000019374"/>
    </source>
</evidence>
<organism evidence="2 3">
    <name type="scientific">Ophiocordyceps sinensis (strain Co18 / CGMCC 3.14243)</name>
    <name type="common">Yarsagumba caterpillar fungus</name>
    <name type="synonym">Hirsutella sinensis</name>
    <dbReference type="NCBI Taxonomy" id="911162"/>
    <lineage>
        <taxon>Eukaryota</taxon>
        <taxon>Fungi</taxon>
        <taxon>Dikarya</taxon>
        <taxon>Ascomycota</taxon>
        <taxon>Pezizomycotina</taxon>
        <taxon>Sordariomycetes</taxon>
        <taxon>Hypocreomycetidae</taxon>
        <taxon>Hypocreales</taxon>
        <taxon>Ophiocordycipitaceae</taxon>
        <taxon>Ophiocordyceps</taxon>
    </lineage>
</organism>
<accession>T5ADZ5</accession>
<dbReference type="Proteomes" id="UP000019374">
    <property type="component" value="Unassembled WGS sequence"/>
</dbReference>
<reference evidence="2 3" key="1">
    <citation type="journal article" date="2013" name="Chin. Sci. Bull.">
        <title>Genome survey uncovers the secrets of sex and lifestyle in caterpillar fungus.</title>
        <authorList>
            <person name="Hu X."/>
            <person name="Zhang Y."/>
            <person name="Xiao G."/>
            <person name="Zheng P."/>
            <person name="Xia Y."/>
            <person name="Zhang X."/>
            <person name="St Leger R.J."/>
            <person name="Liu X."/>
            <person name="Wang C."/>
        </authorList>
    </citation>
    <scope>NUCLEOTIDE SEQUENCE [LARGE SCALE GENOMIC DNA]</scope>
    <source>
        <strain evidence="3">Co18 / CGMCC 3.14243</strain>
        <tissue evidence="2">Fruit-body</tissue>
    </source>
</reference>